<organism evidence="1 2">
    <name type="scientific">Nonlabens marinus S1-08</name>
    <dbReference type="NCBI Taxonomy" id="1454201"/>
    <lineage>
        <taxon>Bacteria</taxon>
        <taxon>Pseudomonadati</taxon>
        <taxon>Bacteroidota</taxon>
        <taxon>Flavobacteriia</taxon>
        <taxon>Flavobacteriales</taxon>
        <taxon>Flavobacteriaceae</taxon>
        <taxon>Nonlabens</taxon>
    </lineage>
</organism>
<dbReference type="STRING" id="1454201.NMS_2414"/>
<dbReference type="KEGG" id="nmf:NMS_2414"/>
<dbReference type="EMBL" id="AP014548">
    <property type="protein sequence ID" value="BAO56423.1"/>
    <property type="molecule type" value="Genomic_DNA"/>
</dbReference>
<dbReference type="AlphaFoldDB" id="W8VWK6"/>
<dbReference type="Pfam" id="PF08907">
    <property type="entry name" value="DUF1853"/>
    <property type="match status" value="1"/>
</dbReference>
<dbReference type="HOGENOM" id="CLU_087561_0_0_10"/>
<gene>
    <name evidence="1" type="ORF">NMS_2414</name>
</gene>
<dbReference type="OrthoDB" id="1466769at2"/>
<protein>
    <recommendedName>
        <fullName evidence="3">DUF1853 domain-containing protein</fullName>
    </recommendedName>
</protein>
<proteinExistence type="predicted"/>
<name>W8VWK6_9FLAO</name>
<dbReference type="InterPro" id="IPR015003">
    <property type="entry name" value="DUF1853"/>
</dbReference>
<sequence length="289" mass="34495">MTSHYDRFKAFYQTSSFWSGKLAGVQQFPLSNFNFEHLSEAEESLELPAIPVDTVLGKRAEYFFKFCVEQSSNYQLLAANEQIFSGKDTIGELDFILQHRYSGKVIHVELVYKFYIYEPHSHKPSRFLSHNQNEELSFYVGPNRRDYFIKKFEHLAARQLQLLYRPETQERLSHIGISLDKIEQQVCFLAHVFIPREAWQQDFPYLNKKCIVGYYMDEFAFAKAYTDNLYFLPEKKEWKMQPQRLDQFYTHQKILEHCRTSLQRGFAPMVWMLLQDGSFERFFIVSTRD</sequence>
<dbReference type="Proteomes" id="UP000031760">
    <property type="component" value="Chromosome"/>
</dbReference>
<dbReference type="RefSeq" id="WP_041496907.1">
    <property type="nucleotide sequence ID" value="NZ_AP014548.1"/>
</dbReference>
<reference evidence="1 2" key="1">
    <citation type="journal article" date="2014" name="Proc. Natl. Acad. Sci. U.S.A.">
        <title>Functional characterization of flavobacteria rhodopsins reveals a unique class of light-driven chloride pump in bacteria.</title>
        <authorList>
            <person name="Yoshizawa S."/>
            <person name="Kumagai Y."/>
            <person name="Kim H."/>
            <person name="Ogura Y."/>
            <person name="Hayashi T."/>
            <person name="Iwasaki W."/>
            <person name="DeLong E.F."/>
            <person name="Kogure K."/>
        </authorList>
    </citation>
    <scope>NUCLEOTIDE SEQUENCE [LARGE SCALE GENOMIC DNA]</scope>
    <source>
        <strain evidence="1 2">S1-08</strain>
    </source>
</reference>
<evidence type="ECO:0000313" key="1">
    <source>
        <dbReference type="EMBL" id="BAO56423.1"/>
    </source>
</evidence>
<evidence type="ECO:0008006" key="3">
    <source>
        <dbReference type="Google" id="ProtNLM"/>
    </source>
</evidence>
<keyword evidence="2" id="KW-1185">Reference proteome</keyword>
<accession>W8VWK6</accession>
<evidence type="ECO:0000313" key="2">
    <source>
        <dbReference type="Proteomes" id="UP000031760"/>
    </source>
</evidence>